<reference evidence="2 3" key="1">
    <citation type="submission" date="2018-11" db="EMBL/GenBank/DDBJ databases">
        <title>Rhodococcus spongicola sp. nov. and Rhodococcus xishaensis sp. nov. from marine sponges.</title>
        <authorList>
            <person name="Li L."/>
            <person name="Lin H.W."/>
        </authorList>
    </citation>
    <scope>NUCLEOTIDE SEQUENCE [LARGE SCALE GENOMIC DNA]</scope>
    <source>
        <strain evidence="2 3">CCTCC AB2014297</strain>
    </source>
</reference>
<protein>
    <recommendedName>
        <fullName evidence="4">Glycine zipper domain-containing protein</fullName>
    </recommendedName>
</protein>
<sequence length="176" mass="17269">MARHDAKQNRWARRAVVAAALPVAIVAASAGTANAQDTGPANIAALPNVPQIPAVPLWNPYDLTAHPYAVFIPGYAPTPEQRIADYSDSGRTFGGELGMLVGGSLVGVPAGAAAIGAITLAGPAVGAVFGPAIGAAMAATAAGTIGGGSVGAELGRQAGADLAHQHNAEGRVGSFS</sequence>
<comment type="caution">
    <text evidence="2">The sequence shown here is derived from an EMBL/GenBank/DDBJ whole genome shotgun (WGS) entry which is preliminary data.</text>
</comment>
<evidence type="ECO:0000313" key="2">
    <source>
        <dbReference type="EMBL" id="RVW08687.1"/>
    </source>
</evidence>
<dbReference type="Proteomes" id="UP000286208">
    <property type="component" value="Unassembled WGS sequence"/>
</dbReference>
<dbReference type="RefSeq" id="WP_127916740.1">
    <property type="nucleotide sequence ID" value="NZ_RKLP01000007.1"/>
</dbReference>
<evidence type="ECO:0000313" key="3">
    <source>
        <dbReference type="Proteomes" id="UP000286208"/>
    </source>
</evidence>
<organism evidence="2 3">
    <name type="scientific">Prescottella agglutinans</name>
    <dbReference type="NCBI Taxonomy" id="1644129"/>
    <lineage>
        <taxon>Bacteria</taxon>
        <taxon>Bacillati</taxon>
        <taxon>Actinomycetota</taxon>
        <taxon>Actinomycetes</taxon>
        <taxon>Mycobacteriales</taxon>
        <taxon>Nocardiaceae</taxon>
        <taxon>Prescottella</taxon>
    </lineage>
</organism>
<keyword evidence="1" id="KW-0732">Signal</keyword>
<dbReference type="AlphaFoldDB" id="A0A3S3AN39"/>
<accession>A0A3S3AN39</accession>
<proteinExistence type="predicted"/>
<evidence type="ECO:0000256" key="1">
    <source>
        <dbReference type="SAM" id="SignalP"/>
    </source>
</evidence>
<keyword evidence="3" id="KW-1185">Reference proteome</keyword>
<gene>
    <name evidence="2" type="ORF">EGT67_14230</name>
</gene>
<name>A0A3S3AN39_9NOCA</name>
<feature type="chain" id="PRO_5018570223" description="Glycine zipper domain-containing protein" evidence="1">
    <location>
        <begin position="36"/>
        <end position="176"/>
    </location>
</feature>
<dbReference type="EMBL" id="RKLP01000007">
    <property type="protein sequence ID" value="RVW08687.1"/>
    <property type="molecule type" value="Genomic_DNA"/>
</dbReference>
<evidence type="ECO:0008006" key="4">
    <source>
        <dbReference type="Google" id="ProtNLM"/>
    </source>
</evidence>
<dbReference type="OrthoDB" id="9872576at2"/>
<feature type="signal peptide" evidence="1">
    <location>
        <begin position="1"/>
        <end position="35"/>
    </location>
</feature>